<keyword evidence="5 7" id="KW-0687">Ribonucleoprotein</keyword>
<evidence type="ECO:0000256" key="7">
    <source>
        <dbReference type="HAMAP-Rule" id="MF_01337"/>
    </source>
</evidence>
<dbReference type="CDD" id="cd00432">
    <property type="entry name" value="Ribosomal_L18_L5e"/>
    <property type="match status" value="1"/>
</dbReference>
<dbReference type="PANTHER" id="PTHR12899:SF3">
    <property type="entry name" value="LARGE RIBOSOMAL SUBUNIT PROTEIN UL18M"/>
    <property type="match status" value="1"/>
</dbReference>
<evidence type="ECO:0000256" key="6">
    <source>
        <dbReference type="ARBA" id="ARBA00035197"/>
    </source>
</evidence>
<comment type="function">
    <text evidence="7">This is one of the proteins that bind and probably mediate the attachment of the 5S RNA into the large ribosomal subunit, where it forms part of the central protuberance.</text>
</comment>
<dbReference type="GO" id="GO:0005737">
    <property type="term" value="C:cytoplasm"/>
    <property type="evidence" value="ECO:0007669"/>
    <property type="project" value="UniProtKB-ARBA"/>
</dbReference>
<dbReference type="SUPFAM" id="SSF53137">
    <property type="entry name" value="Translational machinery components"/>
    <property type="match status" value="1"/>
</dbReference>
<keyword evidence="4 7" id="KW-0689">Ribosomal protein</keyword>
<evidence type="ECO:0000313" key="9">
    <source>
        <dbReference type="Proteomes" id="UP000185874"/>
    </source>
</evidence>
<dbReference type="GO" id="GO:0008097">
    <property type="term" value="F:5S rRNA binding"/>
    <property type="evidence" value="ECO:0007669"/>
    <property type="project" value="TreeGrafter"/>
</dbReference>
<dbReference type="InterPro" id="IPR057268">
    <property type="entry name" value="Ribosomal_L18"/>
</dbReference>
<dbReference type="PANTHER" id="PTHR12899">
    <property type="entry name" value="39S RIBOSOMAL PROTEIN L18, MITOCHONDRIAL"/>
    <property type="match status" value="1"/>
</dbReference>
<dbReference type="GO" id="GO:0005840">
    <property type="term" value="C:ribosome"/>
    <property type="evidence" value="ECO:0007669"/>
    <property type="project" value="UniProtKB-KW"/>
</dbReference>
<dbReference type="EMBL" id="MGDJ01000016">
    <property type="protein sequence ID" value="OGL53557.1"/>
    <property type="molecule type" value="Genomic_DNA"/>
</dbReference>
<dbReference type="NCBIfam" id="TIGR00060">
    <property type="entry name" value="L18_bact"/>
    <property type="match status" value="1"/>
</dbReference>
<comment type="caution">
    <text evidence="8">The sequence shown here is derived from an EMBL/GenBank/DDBJ whole genome shotgun (WGS) entry which is preliminary data.</text>
</comment>
<dbReference type="Gene3D" id="3.30.420.100">
    <property type="match status" value="1"/>
</dbReference>
<dbReference type="Proteomes" id="UP000185874">
    <property type="component" value="Unassembled WGS sequence"/>
</dbReference>
<sequence>MSLIIHNSKIRRSRRTRGALKSNPNLPRLSVFRSNQHLWAQIIDDQHAKTLVAASTKSDKSKATKTAKATTLGQNIAKLALEKNINRVKFDRGPYQYHGRIKALAESARQTGLKF</sequence>
<dbReference type="InterPro" id="IPR005484">
    <property type="entry name" value="Ribosomal_uL18_bac/plant/anim"/>
</dbReference>
<dbReference type="FunFam" id="3.30.420.100:FF:000001">
    <property type="entry name" value="50S ribosomal protein L18"/>
    <property type="match status" value="1"/>
</dbReference>
<dbReference type="GO" id="GO:1990904">
    <property type="term" value="C:ribonucleoprotein complex"/>
    <property type="evidence" value="ECO:0007669"/>
    <property type="project" value="UniProtKB-KW"/>
</dbReference>
<accession>A0A1F7SK13</accession>
<evidence type="ECO:0000256" key="1">
    <source>
        <dbReference type="ARBA" id="ARBA00007116"/>
    </source>
</evidence>
<dbReference type="InterPro" id="IPR004389">
    <property type="entry name" value="Ribosomal_uL18_bac-type"/>
</dbReference>
<comment type="subunit">
    <text evidence="7">Part of the 50S ribosomal subunit; part of the 5S rRNA/L5/L18/L25 subcomplex. Contacts the 5S and 23S rRNAs.</text>
</comment>
<reference evidence="8 9" key="1">
    <citation type="journal article" date="2016" name="Nat. Commun.">
        <title>Thousands of microbial genomes shed light on interconnected biogeochemical processes in an aquifer system.</title>
        <authorList>
            <person name="Anantharaman K."/>
            <person name="Brown C.T."/>
            <person name="Hug L.A."/>
            <person name="Sharon I."/>
            <person name="Castelle C.J."/>
            <person name="Probst A.J."/>
            <person name="Thomas B.C."/>
            <person name="Singh A."/>
            <person name="Wilkins M.J."/>
            <person name="Karaoz U."/>
            <person name="Brodie E.L."/>
            <person name="Williams K.H."/>
            <person name="Hubbard S.S."/>
            <person name="Banfield J.F."/>
        </authorList>
    </citation>
    <scope>NUCLEOTIDE SEQUENCE [LARGE SCALE GENOMIC DNA]</scope>
</reference>
<dbReference type="AlphaFoldDB" id="A0A1F7SK13"/>
<proteinExistence type="inferred from homology"/>
<evidence type="ECO:0000256" key="3">
    <source>
        <dbReference type="ARBA" id="ARBA00022884"/>
    </source>
</evidence>
<evidence type="ECO:0000313" key="8">
    <source>
        <dbReference type="EMBL" id="OGL53557.1"/>
    </source>
</evidence>
<comment type="similarity">
    <text evidence="1 7">Belongs to the universal ribosomal protein uL18 family.</text>
</comment>
<evidence type="ECO:0000256" key="4">
    <source>
        <dbReference type="ARBA" id="ARBA00022980"/>
    </source>
</evidence>
<keyword evidence="3 7" id="KW-0694">RNA-binding</keyword>
<protein>
    <recommendedName>
        <fullName evidence="6 7">Large ribosomal subunit protein uL18</fullName>
    </recommendedName>
</protein>
<evidence type="ECO:0000256" key="2">
    <source>
        <dbReference type="ARBA" id="ARBA00022730"/>
    </source>
</evidence>
<dbReference type="HAMAP" id="MF_01337_B">
    <property type="entry name" value="Ribosomal_uL18_B"/>
    <property type="match status" value="1"/>
</dbReference>
<name>A0A1F7SK13_9BACT</name>
<gene>
    <name evidence="7" type="primary">rplR</name>
    <name evidence="8" type="ORF">A3K55_01040</name>
</gene>
<organism evidence="8 9">
    <name type="scientific">Candidatus Shapirobacteria bacterium RBG_13_44_7</name>
    <dbReference type="NCBI Taxonomy" id="1802149"/>
    <lineage>
        <taxon>Bacteria</taxon>
        <taxon>Candidatus Shapironibacteriota</taxon>
    </lineage>
</organism>
<dbReference type="GO" id="GO:0006412">
    <property type="term" value="P:translation"/>
    <property type="evidence" value="ECO:0007669"/>
    <property type="project" value="UniProtKB-UniRule"/>
</dbReference>
<keyword evidence="2 7" id="KW-0699">rRNA-binding</keyword>
<dbReference type="GO" id="GO:0003735">
    <property type="term" value="F:structural constituent of ribosome"/>
    <property type="evidence" value="ECO:0007669"/>
    <property type="project" value="InterPro"/>
</dbReference>
<dbReference type="Pfam" id="PF00861">
    <property type="entry name" value="Ribosomal_L18p"/>
    <property type="match status" value="1"/>
</dbReference>
<evidence type="ECO:0000256" key="5">
    <source>
        <dbReference type="ARBA" id="ARBA00023274"/>
    </source>
</evidence>